<evidence type="ECO:0000259" key="5">
    <source>
        <dbReference type="Pfam" id="PF01743"/>
    </source>
</evidence>
<dbReference type="Gramene" id="PRQ17230">
    <property type="protein sequence ID" value="PRQ17230"/>
    <property type="gene ID" value="RchiOBHm_Chr7g0192731"/>
</dbReference>
<evidence type="ECO:0000256" key="3">
    <source>
        <dbReference type="ARBA" id="ARBA00022884"/>
    </source>
</evidence>
<protein>
    <submittedName>
        <fullName evidence="6">Putative CCA tRNA nucleotidyltransferase</fullName>
        <ecNumber evidence="6">2.7.7.72</ecNumber>
    </submittedName>
</protein>
<feature type="domain" description="Poly A polymerase head" evidence="5">
    <location>
        <begin position="38"/>
        <end position="176"/>
    </location>
</feature>
<dbReference type="InterPro" id="IPR002646">
    <property type="entry name" value="PolA_pol_head_dom"/>
</dbReference>
<evidence type="ECO:0000256" key="4">
    <source>
        <dbReference type="RuleBase" id="RU003953"/>
    </source>
</evidence>
<dbReference type="GO" id="GO:0052929">
    <property type="term" value="F:ATP:3'-cytidine-cytidine-tRNA adenylyltransferase activity"/>
    <property type="evidence" value="ECO:0007669"/>
    <property type="project" value="TreeGrafter"/>
</dbReference>
<dbReference type="SUPFAM" id="SSF81301">
    <property type="entry name" value="Nucleotidyltransferase"/>
    <property type="match status" value="1"/>
</dbReference>
<dbReference type="OrthoDB" id="445712at2759"/>
<sequence>MSTPSLQVRDNIELDETEERIFTLLLKMIHQCNLKTELRVAGGWVRDKLLGQECKDIDIALENMTGKDFAENVQKYMTSVGEKSQEIAVIGSNPKQSKHLETARMRIFGLWIDFVNLRCEEYSDNSRIPSDQKFGTPEQDAMRRDLTINSLFYNVSTKSVEDWTNRGIDDLKSGIIVTPLPPMETLLEDPLRGLRAIRICAKRDGFILDEGLKEAAASDEVRAAFATKISRERIGAEIDLMICGSHPARAMKDICYLKWFWDVFSLQPQCEPPSEGCDKACVAYLDCVCSLVPVIGRTTFDDEQRRLSYYAAMFLPLGKNMYRDKKGKVFPVVNYIFRYSLKQKVSDAESVMKIHYAFEKFLPLLPHFGSNGGDVQQAEDDLGIGEYVDDVSVTSKESKLRVLTGFLLREVKDFWRVALLMCCAQDPLDKNFTLKDRRAFFRRVERAIVDDLGLDKVWDVKPLLDGNAIIKHLQLKSGGPVVSKWQRKVLAWQLAHPSGTAGECIEWMMETHSSNYN</sequence>
<dbReference type="Gene3D" id="3.30.460.10">
    <property type="entry name" value="Beta Polymerase, domain 2"/>
    <property type="match status" value="1"/>
</dbReference>
<gene>
    <name evidence="6" type="ORF">RchiOBHm_Chr7g0192731</name>
</gene>
<dbReference type="GO" id="GO:0004810">
    <property type="term" value="F:CCA tRNA nucleotidyltransferase activity"/>
    <property type="evidence" value="ECO:0007669"/>
    <property type="project" value="UniProtKB-EC"/>
</dbReference>
<dbReference type="OMA" id="IMQITEL"/>
<keyword evidence="7" id="KW-1185">Reference proteome</keyword>
<evidence type="ECO:0000256" key="2">
    <source>
        <dbReference type="ARBA" id="ARBA00022679"/>
    </source>
</evidence>
<dbReference type="EMBL" id="PDCK01000045">
    <property type="protein sequence ID" value="PRQ17230.1"/>
    <property type="molecule type" value="Genomic_DNA"/>
</dbReference>
<dbReference type="GO" id="GO:0005739">
    <property type="term" value="C:mitochondrion"/>
    <property type="evidence" value="ECO:0007669"/>
    <property type="project" value="UniProtKB-ARBA"/>
</dbReference>
<dbReference type="PANTHER" id="PTHR13734:SF5">
    <property type="entry name" value="CCA TRNA NUCLEOTIDYLTRANSFERASE, MITOCHONDRIAL"/>
    <property type="match status" value="1"/>
</dbReference>
<dbReference type="Gene3D" id="1.10.3090.10">
    <property type="entry name" value="cca-adding enzyme, domain 2"/>
    <property type="match status" value="1"/>
</dbReference>
<dbReference type="InterPro" id="IPR043519">
    <property type="entry name" value="NT_sf"/>
</dbReference>
<dbReference type="STRING" id="74649.A0A2P6P5L5"/>
<evidence type="ECO:0000313" key="7">
    <source>
        <dbReference type="Proteomes" id="UP000238479"/>
    </source>
</evidence>
<keyword evidence="6" id="KW-0548">Nucleotidyltransferase</keyword>
<dbReference type="GO" id="GO:0001680">
    <property type="term" value="P:tRNA 3'-terminal CCA addition"/>
    <property type="evidence" value="ECO:0007669"/>
    <property type="project" value="UniProtKB-ARBA"/>
</dbReference>
<dbReference type="GO" id="GO:0003723">
    <property type="term" value="F:RNA binding"/>
    <property type="evidence" value="ECO:0007669"/>
    <property type="project" value="UniProtKB-KW"/>
</dbReference>
<dbReference type="PANTHER" id="PTHR13734">
    <property type="entry name" value="TRNA-NUCLEOTIDYLTRANSFERASE"/>
    <property type="match status" value="1"/>
</dbReference>
<proteinExistence type="inferred from homology"/>
<reference evidence="6 7" key="1">
    <citation type="journal article" date="2018" name="Nat. Genet.">
        <title>The Rosa genome provides new insights in the design of modern roses.</title>
        <authorList>
            <person name="Bendahmane M."/>
        </authorList>
    </citation>
    <scope>NUCLEOTIDE SEQUENCE [LARGE SCALE GENOMIC DNA]</scope>
    <source>
        <strain evidence="7">cv. Old Blush</strain>
    </source>
</reference>
<dbReference type="CDD" id="cd05398">
    <property type="entry name" value="NT_ClassII-CCAase"/>
    <property type="match status" value="1"/>
</dbReference>
<dbReference type="Pfam" id="PF01743">
    <property type="entry name" value="PolyA_pol"/>
    <property type="match status" value="1"/>
</dbReference>
<accession>A0A2P6P5L5</accession>
<keyword evidence="2 4" id="KW-0808">Transferase</keyword>
<organism evidence="6 7">
    <name type="scientific">Rosa chinensis</name>
    <name type="common">China rose</name>
    <dbReference type="NCBI Taxonomy" id="74649"/>
    <lineage>
        <taxon>Eukaryota</taxon>
        <taxon>Viridiplantae</taxon>
        <taxon>Streptophyta</taxon>
        <taxon>Embryophyta</taxon>
        <taxon>Tracheophyta</taxon>
        <taxon>Spermatophyta</taxon>
        <taxon>Magnoliopsida</taxon>
        <taxon>eudicotyledons</taxon>
        <taxon>Gunneridae</taxon>
        <taxon>Pentapetalae</taxon>
        <taxon>rosids</taxon>
        <taxon>fabids</taxon>
        <taxon>Rosales</taxon>
        <taxon>Rosaceae</taxon>
        <taxon>Rosoideae</taxon>
        <taxon>Rosoideae incertae sedis</taxon>
        <taxon>Rosa</taxon>
    </lineage>
</organism>
<comment type="caution">
    <text evidence="6">The sequence shown here is derived from an EMBL/GenBank/DDBJ whole genome shotgun (WGS) entry which is preliminary data.</text>
</comment>
<dbReference type="GO" id="GO:0052927">
    <property type="term" value="F:CC tRNA cytidylyltransferase activity"/>
    <property type="evidence" value="ECO:0007669"/>
    <property type="project" value="TreeGrafter"/>
</dbReference>
<dbReference type="AlphaFoldDB" id="A0A2P6P5L5"/>
<evidence type="ECO:0000256" key="1">
    <source>
        <dbReference type="ARBA" id="ARBA00007265"/>
    </source>
</evidence>
<dbReference type="EC" id="2.7.7.72" evidence="6"/>
<dbReference type="FunFam" id="3.30.460.10:FF:000019">
    <property type="entry name" value="tRNA nucleotidyltransferase cca2"/>
    <property type="match status" value="1"/>
</dbReference>
<dbReference type="SUPFAM" id="SSF81891">
    <property type="entry name" value="Poly A polymerase C-terminal region-like"/>
    <property type="match status" value="1"/>
</dbReference>
<dbReference type="Proteomes" id="UP000238479">
    <property type="component" value="Chromosome 7"/>
</dbReference>
<evidence type="ECO:0000313" key="6">
    <source>
        <dbReference type="EMBL" id="PRQ17230.1"/>
    </source>
</evidence>
<comment type="similarity">
    <text evidence="1 4">Belongs to the tRNA nucleotidyltransferase/poly(A) polymerase family.</text>
</comment>
<keyword evidence="3 4" id="KW-0694">RNA-binding</keyword>
<name>A0A2P6P5L5_ROSCH</name>